<name>A0A1B6CQS2_9HEMI</name>
<dbReference type="PROSITE" id="PS51257">
    <property type="entry name" value="PROKAR_LIPOPROTEIN"/>
    <property type="match status" value="1"/>
</dbReference>
<dbReference type="Gene3D" id="3.90.550.20">
    <property type="match status" value="1"/>
</dbReference>
<dbReference type="InterPro" id="IPR029044">
    <property type="entry name" value="Nucleotide-diphossugar_trans"/>
</dbReference>
<dbReference type="Pfam" id="PF04488">
    <property type="entry name" value="Gly_transf_sug"/>
    <property type="match status" value="1"/>
</dbReference>
<organism evidence="2">
    <name type="scientific">Clastoptera arizonana</name>
    <name type="common">Arizona spittle bug</name>
    <dbReference type="NCBI Taxonomy" id="38151"/>
    <lineage>
        <taxon>Eukaryota</taxon>
        <taxon>Metazoa</taxon>
        <taxon>Ecdysozoa</taxon>
        <taxon>Arthropoda</taxon>
        <taxon>Hexapoda</taxon>
        <taxon>Insecta</taxon>
        <taxon>Pterygota</taxon>
        <taxon>Neoptera</taxon>
        <taxon>Paraneoptera</taxon>
        <taxon>Hemiptera</taxon>
        <taxon>Auchenorrhyncha</taxon>
        <taxon>Cercopoidea</taxon>
        <taxon>Clastopteridae</taxon>
        <taxon>Clastoptera</taxon>
    </lineage>
</organism>
<feature type="chain" id="PRO_5008580568" description="Alpha-1,4-N-acetylglucosaminyltransferase" evidence="1">
    <location>
        <begin position="21"/>
        <end position="178"/>
    </location>
</feature>
<proteinExistence type="predicted"/>
<evidence type="ECO:0008006" key="3">
    <source>
        <dbReference type="Google" id="ProtNLM"/>
    </source>
</evidence>
<protein>
    <recommendedName>
        <fullName evidence="3">Alpha-1,4-N-acetylglucosaminyltransferase</fullName>
    </recommendedName>
</protein>
<accession>A0A1B6CQS2</accession>
<dbReference type="InterPro" id="IPR007577">
    <property type="entry name" value="GlycoTrfase_DXD_sugar-bd_CS"/>
</dbReference>
<dbReference type="PANTHER" id="PTHR46830">
    <property type="entry name" value="TRANSFERASE, PUTATIVE-RELATED"/>
    <property type="match status" value="1"/>
</dbReference>
<evidence type="ECO:0000313" key="2">
    <source>
        <dbReference type="EMBL" id="JAS15635.1"/>
    </source>
</evidence>
<dbReference type="EMBL" id="GEDC01021663">
    <property type="protein sequence ID" value="JAS15635.1"/>
    <property type="molecule type" value="Transcribed_RNA"/>
</dbReference>
<reference evidence="2" key="1">
    <citation type="submission" date="2015-12" db="EMBL/GenBank/DDBJ databases">
        <title>De novo transcriptome assembly of four potential Pierce s Disease insect vectors from Arizona vineyards.</title>
        <authorList>
            <person name="Tassone E.E."/>
        </authorList>
    </citation>
    <scope>NUCLEOTIDE SEQUENCE</scope>
</reference>
<keyword evidence="1" id="KW-0732">Signal</keyword>
<dbReference type="AlphaFoldDB" id="A0A1B6CQS2"/>
<dbReference type="SUPFAM" id="SSF53448">
    <property type="entry name" value="Nucleotide-diphospho-sugar transferases"/>
    <property type="match status" value="1"/>
</dbReference>
<evidence type="ECO:0000256" key="1">
    <source>
        <dbReference type="SAM" id="SignalP"/>
    </source>
</evidence>
<sequence length="178" mass="20962">MKRQFLVALLGILILFFVSCFLPRKKYYPCSIELWMMGGDDFEGFDNQTGIQSGFYIVPNFVHFLRVGEKMKEFTFIDTVVVLSAFKNQKPEKIFFHTDQNKFEGHFWNVLVHTEGFMDIVEFVPSEIPYEIYDQKFDSVNHLYHASDVLRIRLLMKFGGIFLDNDAFVVQSLDPFRK</sequence>
<feature type="non-terminal residue" evidence="2">
    <location>
        <position position="178"/>
    </location>
</feature>
<dbReference type="PANTHER" id="PTHR46830:SF1">
    <property type="entry name" value="ALPHA-1,4-N-ACETYLGLUCOSAMINYLTRANSFERASE"/>
    <property type="match status" value="1"/>
</dbReference>
<feature type="signal peptide" evidence="1">
    <location>
        <begin position="1"/>
        <end position="20"/>
    </location>
</feature>
<gene>
    <name evidence="2" type="ORF">g.11931</name>
</gene>